<organism evidence="5 6">
    <name type="scientific">Methylomonas koyamae</name>
    <dbReference type="NCBI Taxonomy" id="702114"/>
    <lineage>
        <taxon>Bacteria</taxon>
        <taxon>Pseudomonadati</taxon>
        <taxon>Pseudomonadota</taxon>
        <taxon>Gammaproteobacteria</taxon>
        <taxon>Methylococcales</taxon>
        <taxon>Methylococcaceae</taxon>
        <taxon>Methylomonas</taxon>
    </lineage>
</organism>
<dbReference type="InterPro" id="IPR000873">
    <property type="entry name" value="AMP-dep_synth/lig_dom"/>
</dbReference>
<keyword evidence="2" id="KW-0436">Ligase</keyword>
<gene>
    <name evidence="5" type="ORF">A1355_18445</name>
</gene>
<dbReference type="Gene3D" id="3.30.300.30">
    <property type="match status" value="1"/>
</dbReference>
<evidence type="ECO:0000313" key="6">
    <source>
        <dbReference type="Proteomes" id="UP000077628"/>
    </source>
</evidence>
<evidence type="ECO:0000256" key="1">
    <source>
        <dbReference type="ARBA" id="ARBA00006432"/>
    </source>
</evidence>
<evidence type="ECO:0000259" key="3">
    <source>
        <dbReference type="Pfam" id="PF00501"/>
    </source>
</evidence>
<evidence type="ECO:0000313" key="5">
    <source>
        <dbReference type="EMBL" id="OAI26987.1"/>
    </source>
</evidence>
<dbReference type="PANTHER" id="PTHR43767">
    <property type="entry name" value="LONG-CHAIN-FATTY-ACID--COA LIGASE"/>
    <property type="match status" value="1"/>
</dbReference>
<dbReference type="InterPro" id="IPR042099">
    <property type="entry name" value="ANL_N_sf"/>
</dbReference>
<dbReference type="Pfam" id="PF00501">
    <property type="entry name" value="AMP-binding"/>
    <property type="match status" value="1"/>
</dbReference>
<dbReference type="InterPro" id="IPR045851">
    <property type="entry name" value="AMP-bd_C_sf"/>
</dbReference>
<sequence length="525" mass="58546">MILTSPQTLAEISTWQAQYQGDSIAFVFEEQSLTFREFDQRANQVAAGLLAVGIEPGARVAILSKDSINSYEVLFGCAKARAVLIGINWRLTPQEIHYILQHGNAEILFISRELLERIGAVKSELPSLRKIIVLDGEFEGYSGFQNWRDQFSPNGVGLTYSPDEVVVQMYTSGTTGHPKGVQLPNYSFFRLMQGMREQGDHWMNLNPDDKLLISLPQFHMGGIWWAIQGFIAGAQGFIIDTFIAWKVLELIERHRISKVPMVPAMIQTTLAEPSCETTDLSSVRGFLYGGSPIAPALLQKAMQRFNCGFFQIYGMTETGNMAVCLRPEDHSPAHPKRQESAGRPLPGVEIRVSDISGNALPANAVGEISIKSPANMIGYWNNDEATRECLSEGGWIRTGDAGYVDEEGYLYICDRIKDMIIYGGENIYPAEIEAALCEHEAVAEAAVIGIPDERWGEVVKAFVVLRPGQAIKARELINFTRNRIADFKAPKSIDFLEKLPRNPSGKILKRELRMPYWAGQVRQVN</sequence>
<feature type="domain" description="AMP-dependent synthetase/ligase" evidence="3">
    <location>
        <begin position="15"/>
        <end position="380"/>
    </location>
</feature>
<proteinExistence type="inferred from homology"/>
<protein>
    <submittedName>
        <fullName evidence="5">AMP-dependent synthetase</fullName>
    </submittedName>
</protein>
<evidence type="ECO:0000259" key="4">
    <source>
        <dbReference type="Pfam" id="PF13193"/>
    </source>
</evidence>
<dbReference type="PANTHER" id="PTHR43767:SF1">
    <property type="entry name" value="NONRIBOSOMAL PEPTIDE SYNTHASE PES1 (EUROFUNG)-RELATED"/>
    <property type="match status" value="1"/>
</dbReference>
<accession>A0A177P9G1</accession>
<dbReference type="FunFam" id="3.30.300.30:FF:000008">
    <property type="entry name" value="2,3-dihydroxybenzoate-AMP ligase"/>
    <property type="match status" value="1"/>
</dbReference>
<dbReference type="Gene3D" id="3.40.50.12780">
    <property type="entry name" value="N-terminal domain of ligase-like"/>
    <property type="match status" value="1"/>
</dbReference>
<dbReference type="EMBL" id="LUUK01000024">
    <property type="protein sequence ID" value="OAI26987.1"/>
    <property type="molecule type" value="Genomic_DNA"/>
</dbReference>
<dbReference type="Proteomes" id="UP000077628">
    <property type="component" value="Unassembled WGS sequence"/>
</dbReference>
<dbReference type="SUPFAM" id="SSF56801">
    <property type="entry name" value="Acetyl-CoA synthetase-like"/>
    <property type="match status" value="1"/>
</dbReference>
<dbReference type="NCBIfam" id="NF004837">
    <property type="entry name" value="PRK06187.1"/>
    <property type="match status" value="1"/>
</dbReference>
<name>A0A177P9G1_9GAMM</name>
<comment type="caution">
    <text evidence="5">The sequence shown here is derived from an EMBL/GenBank/DDBJ whole genome shotgun (WGS) entry which is preliminary data.</text>
</comment>
<dbReference type="RefSeq" id="WP_064024591.1">
    <property type="nucleotide sequence ID" value="NZ_LUUK01000024.1"/>
</dbReference>
<feature type="domain" description="AMP-binding enzyme C-terminal" evidence="4">
    <location>
        <begin position="431"/>
        <end position="506"/>
    </location>
</feature>
<dbReference type="GO" id="GO:0016878">
    <property type="term" value="F:acid-thiol ligase activity"/>
    <property type="evidence" value="ECO:0007669"/>
    <property type="project" value="UniProtKB-ARBA"/>
</dbReference>
<dbReference type="CDD" id="cd17631">
    <property type="entry name" value="FACL_FadD13-like"/>
    <property type="match status" value="1"/>
</dbReference>
<dbReference type="Pfam" id="PF13193">
    <property type="entry name" value="AMP-binding_C"/>
    <property type="match status" value="1"/>
</dbReference>
<dbReference type="STRING" id="702114.A1355_18445"/>
<dbReference type="OrthoDB" id="5296889at2"/>
<comment type="similarity">
    <text evidence="1">Belongs to the ATP-dependent AMP-binding enzyme family.</text>
</comment>
<evidence type="ECO:0000256" key="2">
    <source>
        <dbReference type="ARBA" id="ARBA00022598"/>
    </source>
</evidence>
<reference evidence="6" key="1">
    <citation type="submission" date="2016-03" db="EMBL/GenBank/DDBJ databases">
        <authorList>
            <person name="Heylen K."/>
            <person name="De Vos P."/>
            <person name="Vekeman B."/>
        </authorList>
    </citation>
    <scope>NUCLEOTIDE SEQUENCE [LARGE SCALE GENOMIC DNA]</scope>
    <source>
        <strain evidence="6">R-45383</strain>
    </source>
</reference>
<dbReference type="InterPro" id="IPR050237">
    <property type="entry name" value="ATP-dep_AMP-bd_enzyme"/>
</dbReference>
<dbReference type="InterPro" id="IPR025110">
    <property type="entry name" value="AMP-bd_C"/>
</dbReference>
<dbReference type="AlphaFoldDB" id="A0A177P9G1"/>
<keyword evidence="6" id="KW-1185">Reference proteome</keyword>